<comment type="similarity">
    <text evidence="4">Belongs to the eIF-3 subunit L family.</text>
</comment>
<evidence type="ECO:0000256" key="2">
    <source>
        <dbReference type="ARBA" id="ARBA00022540"/>
    </source>
</evidence>
<comment type="function">
    <text evidence="4">Component of the eukaryotic translation initiation factor 3 (eIF-3) complex, which is involved in protein synthesis of a specialized repertoire of mRNAs and, together with other initiation factors, stimulates binding of mRNA and methionyl-tRNAi to the 40S ribosome. The eIF-3 complex specifically targets and initiates translation of a subset of mRNAs involved in cell proliferation.</text>
</comment>
<evidence type="ECO:0000256" key="4">
    <source>
        <dbReference type="HAMAP-Rule" id="MF_03011"/>
    </source>
</evidence>
<protein>
    <recommendedName>
        <fullName evidence="4">Eukaryotic translation initiation factor 3 subunit L</fullName>
        <shortName evidence="4">eIF3l</shortName>
    </recommendedName>
</protein>
<organism evidence="5">
    <name type="scientific">Fonticula alba</name>
    <name type="common">Slime mold</name>
    <dbReference type="NCBI Taxonomy" id="691883"/>
    <lineage>
        <taxon>Eukaryota</taxon>
        <taxon>Rotosphaerida</taxon>
        <taxon>Fonticulaceae</taxon>
        <taxon>Fonticula</taxon>
    </lineage>
</organism>
<evidence type="ECO:0000313" key="5">
    <source>
        <dbReference type="EMBL" id="KCV72133.1"/>
    </source>
</evidence>
<evidence type="ECO:0000256" key="1">
    <source>
        <dbReference type="ARBA" id="ARBA00022490"/>
    </source>
</evidence>
<comment type="subunit">
    <text evidence="4">Component of the eukaryotic translation initiation factor 3 (eIF-3) complex.</text>
</comment>
<dbReference type="OrthoDB" id="15082at2759"/>
<dbReference type="PANTHER" id="PTHR13242">
    <property type="entry name" value="EUKARYOTIC TRANSLATION INITIATION FACTOR 3"/>
    <property type="match status" value="1"/>
</dbReference>
<dbReference type="GO" id="GO:0001732">
    <property type="term" value="P:formation of cytoplasmic translation initiation complex"/>
    <property type="evidence" value="ECO:0007669"/>
    <property type="project" value="UniProtKB-UniRule"/>
</dbReference>
<evidence type="ECO:0000313" key="6">
    <source>
        <dbReference type="Proteomes" id="UP000030693"/>
    </source>
</evidence>
<dbReference type="STRING" id="691883.A0A058ZDY2"/>
<dbReference type="AlphaFoldDB" id="A0A058ZDY2"/>
<dbReference type="eggNOG" id="KOG3677">
    <property type="taxonomic scope" value="Eukaryota"/>
</dbReference>
<accession>A0A058ZDY2</accession>
<dbReference type="OMA" id="AGWFIRN"/>
<dbReference type="GO" id="GO:0033290">
    <property type="term" value="C:eukaryotic 48S preinitiation complex"/>
    <property type="evidence" value="ECO:0007669"/>
    <property type="project" value="UniProtKB-UniRule"/>
</dbReference>
<dbReference type="HAMAP" id="MF_03011">
    <property type="entry name" value="eIF3l"/>
    <property type="match status" value="1"/>
</dbReference>
<dbReference type="GO" id="GO:0005852">
    <property type="term" value="C:eukaryotic translation initiation factor 3 complex"/>
    <property type="evidence" value="ECO:0007669"/>
    <property type="project" value="UniProtKB-UniRule"/>
</dbReference>
<dbReference type="InterPro" id="IPR019382">
    <property type="entry name" value="eIF3l"/>
</dbReference>
<gene>
    <name evidence="5" type="ORF">H696_01539</name>
</gene>
<dbReference type="PANTHER" id="PTHR13242:SF0">
    <property type="entry name" value="EUKARYOTIC TRANSLATION INITIATION FACTOR 3 SUBUNIT L"/>
    <property type="match status" value="1"/>
</dbReference>
<reference evidence="5" key="1">
    <citation type="submission" date="2013-04" db="EMBL/GenBank/DDBJ databases">
        <title>The Genome Sequence of Fonticula alba ATCC 38817.</title>
        <authorList>
            <consortium name="The Broad Institute Genomics Platform"/>
            <person name="Russ C."/>
            <person name="Cuomo C."/>
            <person name="Burger G."/>
            <person name="Gray M.W."/>
            <person name="Holland P.W.H."/>
            <person name="King N."/>
            <person name="Lang F.B.F."/>
            <person name="Roger A.J."/>
            <person name="Ruiz-Trillo I."/>
            <person name="Brown M."/>
            <person name="Walker B."/>
            <person name="Young S."/>
            <person name="Zeng Q."/>
            <person name="Gargeya S."/>
            <person name="Fitzgerald M."/>
            <person name="Haas B."/>
            <person name="Abouelleil A."/>
            <person name="Allen A.W."/>
            <person name="Alvarado L."/>
            <person name="Arachchi H.M."/>
            <person name="Berlin A.M."/>
            <person name="Chapman S.B."/>
            <person name="Gainer-Dewar J."/>
            <person name="Goldberg J."/>
            <person name="Griggs A."/>
            <person name="Gujja S."/>
            <person name="Hansen M."/>
            <person name="Howarth C."/>
            <person name="Imamovic A."/>
            <person name="Ireland A."/>
            <person name="Larimer J."/>
            <person name="McCowan C."/>
            <person name="Murphy C."/>
            <person name="Pearson M."/>
            <person name="Poon T.W."/>
            <person name="Priest M."/>
            <person name="Roberts A."/>
            <person name="Saif S."/>
            <person name="Shea T."/>
            <person name="Sisk P."/>
            <person name="Sykes S."/>
            <person name="Wortman J."/>
            <person name="Nusbaum C."/>
            <person name="Birren B."/>
        </authorList>
    </citation>
    <scope>NUCLEOTIDE SEQUENCE [LARGE SCALE GENOMIC DNA]</scope>
    <source>
        <strain evidence="5">ATCC 38817</strain>
    </source>
</reference>
<sequence>MSNPHYDNDYDSDVAVHSDSEQSKVPTSVGIDPSVLSFITHFYNAYRSNNNPELQRCYTMKFSALSKRHFAKSTWPAAEEIASLVNNDEFFLILYKELYFRHIYANSQPTLEQSIGSYDNYVNLFNFITQAETPITTDIPIQWLWDMVDELIYQFGKYVAYRRSPTKPIPAADVERIHANPHVWDVKIIISLFQYLVQQSNINEILIAASNDQDESEVAGEFGSILLYRNLGYFSLIGLLRINCLLGDFHYALEMVKNIQFSKTAFYNRIIPCRVSLFYHVGFCQVMLRRYSEAASTFTDILFFITKADLQHMPHYLQDAIHKNSAQMVTLLAICVTLCPPRYALDEAIAKDLSSFSPPSLPPSLLGPPFLSKVFEEWFKNASPRFITYILPTPEQAMAAMASKQVEVSIPQRMFMRDIRQQLLVPKVRSYLRLYTSLTISKLASFLEADESEVRSYLLNYKHKTRSTQGSTVSYSDVDFHVIDDIVHISEVKPAANHSQYFLRQISSLDEQLLSVNINTTTLRAGAGAANGSQGSSSSHGNRH</sequence>
<dbReference type="Proteomes" id="UP000030693">
    <property type="component" value="Unassembled WGS sequence"/>
</dbReference>
<keyword evidence="2 4" id="KW-0396">Initiation factor</keyword>
<dbReference type="RefSeq" id="XP_009493711.1">
    <property type="nucleotide sequence ID" value="XM_009495436.1"/>
</dbReference>
<keyword evidence="6" id="KW-1185">Reference proteome</keyword>
<dbReference type="GO" id="GO:0003743">
    <property type="term" value="F:translation initiation factor activity"/>
    <property type="evidence" value="ECO:0007669"/>
    <property type="project" value="UniProtKB-UniRule"/>
</dbReference>
<keyword evidence="1 4" id="KW-0963">Cytoplasm</keyword>
<name>A0A058ZDY2_FONAL</name>
<dbReference type="Pfam" id="PF10255">
    <property type="entry name" value="Paf67"/>
    <property type="match status" value="1"/>
</dbReference>
<dbReference type="GeneID" id="20526264"/>
<proteinExistence type="inferred from homology"/>
<evidence type="ECO:0000256" key="3">
    <source>
        <dbReference type="ARBA" id="ARBA00022917"/>
    </source>
</evidence>
<dbReference type="GO" id="GO:0016282">
    <property type="term" value="C:eukaryotic 43S preinitiation complex"/>
    <property type="evidence" value="ECO:0007669"/>
    <property type="project" value="UniProtKB-UniRule"/>
</dbReference>
<keyword evidence="3 4" id="KW-0648">Protein biosynthesis</keyword>
<comment type="subcellular location">
    <subcellularLocation>
        <location evidence="4">Cytoplasm</location>
    </subcellularLocation>
</comment>
<dbReference type="EMBL" id="KB932202">
    <property type="protein sequence ID" value="KCV72133.1"/>
    <property type="molecule type" value="Genomic_DNA"/>
</dbReference>